<protein>
    <submittedName>
        <fullName evidence="2">Alpha/beta hydrolase</fullName>
    </submittedName>
</protein>
<evidence type="ECO:0000259" key="1">
    <source>
        <dbReference type="Pfam" id="PF12146"/>
    </source>
</evidence>
<gene>
    <name evidence="2" type="ORF">AWB72_03641</name>
</gene>
<dbReference type="InterPro" id="IPR022742">
    <property type="entry name" value="Hydrolase_4"/>
</dbReference>
<dbReference type="Proteomes" id="UP000198263">
    <property type="component" value="Unassembled WGS sequence"/>
</dbReference>
<dbReference type="PANTHER" id="PTHR12277:SF81">
    <property type="entry name" value="PROTEIN ABHD13"/>
    <property type="match status" value="1"/>
</dbReference>
<dbReference type="Gene3D" id="3.40.50.1820">
    <property type="entry name" value="alpha/beta hydrolase"/>
    <property type="match status" value="1"/>
</dbReference>
<sequence>MRLFPHYPPRTMMELLGLLLAAIALAYLAALAALYWLQGRLVYPLEQAQAVVDATLDDRTQLITVRTQDGLNLVARYGAPPDAASPTVLLFHGNGEDLTQRAFIALELMQAGYGVLLAEYRGYGGNPGKPHEAGLYADARAAYAYAAARSPSIVLHGYSLGSGVAVQLASEVRIDALILEAPFTSIVDVAAARFKLFPVRYLARDRYDSLAKIKSVRAPILIYGGTKDFVIPPAHFQRLFDAAQGDKHLAFIEGADHIDVWDRGGRKHVLQFLASIKARDKQKVHDAN</sequence>
<dbReference type="PANTHER" id="PTHR12277">
    <property type="entry name" value="ALPHA/BETA HYDROLASE DOMAIN-CONTAINING PROTEIN"/>
    <property type="match status" value="1"/>
</dbReference>
<dbReference type="EMBL" id="FCNV02000008">
    <property type="protein sequence ID" value="SAL36586.1"/>
    <property type="molecule type" value="Genomic_DNA"/>
</dbReference>
<dbReference type="Pfam" id="PF12146">
    <property type="entry name" value="Hydrolase_4"/>
    <property type="match status" value="1"/>
</dbReference>
<dbReference type="AlphaFoldDB" id="A0A658R080"/>
<keyword evidence="3" id="KW-1185">Reference proteome</keyword>
<evidence type="ECO:0000313" key="3">
    <source>
        <dbReference type="Proteomes" id="UP000198263"/>
    </source>
</evidence>
<proteinExistence type="predicted"/>
<name>A0A658R080_9BURK</name>
<dbReference type="InterPro" id="IPR029058">
    <property type="entry name" value="AB_hydrolase_fold"/>
</dbReference>
<dbReference type="RefSeq" id="WP_244285676.1">
    <property type="nucleotide sequence ID" value="NZ_FCNV02000008.1"/>
</dbReference>
<dbReference type="GO" id="GO:0016787">
    <property type="term" value="F:hydrolase activity"/>
    <property type="evidence" value="ECO:0007669"/>
    <property type="project" value="UniProtKB-KW"/>
</dbReference>
<dbReference type="SUPFAM" id="SSF53474">
    <property type="entry name" value="alpha/beta-Hydrolases"/>
    <property type="match status" value="1"/>
</dbReference>
<keyword evidence="2" id="KW-0378">Hydrolase</keyword>
<reference evidence="2 3" key="1">
    <citation type="submission" date="2016-01" db="EMBL/GenBank/DDBJ databases">
        <authorList>
            <person name="Peeters C."/>
        </authorList>
    </citation>
    <scope>NUCLEOTIDE SEQUENCE [LARGE SCALE GENOMIC DNA]</scope>
    <source>
        <strain evidence="2">LMG 29315</strain>
    </source>
</reference>
<evidence type="ECO:0000313" key="2">
    <source>
        <dbReference type="EMBL" id="SAL36586.1"/>
    </source>
</evidence>
<accession>A0A658R080</accession>
<comment type="caution">
    <text evidence="2">The sequence shown here is derived from an EMBL/GenBank/DDBJ whole genome shotgun (WGS) entry which is preliminary data.</text>
</comment>
<organism evidence="2 3">
    <name type="scientific">Caballeronia concitans</name>
    <dbReference type="NCBI Taxonomy" id="1777133"/>
    <lineage>
        <taxon>Bacteria</taxon>
        <taxon>Pseudomonadati</taxon>
        <taxon>Pseudomonadota</taxon>
        <taxon>Betaproteobacteria</taxon>
        <taxon>Burkholderiales</taxon>
        <taxon>Burkholderiaceae</taxon>
        <taxon>Caballeronia</taxon>
    </lineage>
</organism>
<feature type="domain" description="Serine aminopeptidase S33" evidence="1">
    <location>
        <begin position="86"/>
        <end position="188"/>
    </location>
</feature>